<dbReference type="SUPFAM" id="SSF51735">
    <property type="entry name" value="NAD(P)-binding Rossmann-fold domains"/>
    <property type="match status" value="1"/>
</dbReference>
<evidence type="ECO:0000313" key="5">
    <source>
        <dbReference type="EMBL" id="NYJ01140.1"/>
    </source>
</evidence>
<accession>A0A853BYV3</accession>
<evidence type="ECO:0000256" key="2">
    <source>
        <dbReference type="ARBA" id="ARBA00022857"/>
    </source>
</evidence>
<dbReference type="InterPro" id="IPR020904">
    <property type="entry name" value="Sc_DH/Rdtase_CS"/>
</dbReference>
<dbReference type="InterPro" id="IPR002347">
    <property type="entry name" value="SDR_fam"/>
</dbReference>
<name>A0A853BYV3_9ACTN</name>
<evidence type="ECO:0000256" key="1">
    <source>
        <dbReference type="ARBA" id="ARBA00006484"/>
    </source>
</evidence>
<dbReference type="AlphaFoldDB" id="A0A853BYV3"/>
<dbReference type="InterPro" id="IPR036291">
    <property type="entry name" value="NAD(P)-bd_dom_sf"/>
</dbReference>
<keyword evidence="6" id="KW-1185">Reference proteome</keyword>
<dbReference type="Pfam" id="PF00106">
    <property type="entry name" value="adh_short"/>
    <property type="match status" value="1"/>
</dbReference>
<dbReference type="PRINTS" id="PR00081">
    <property type="entry name" value="GDHRDH"/>
</dbReference>
<evidence type="ECO:0000313" key="6">
    <source>
        <dbReference type="Proteomes" id="UP000530424"/>
    </source>
</evidence>
<evidence type="ECO:0000256" key="4">
    <source>
        <dbReference type="RuleBase" id="RU000363"/>
    </source>
</evidence>
<sequence>MTLSDKTVLVTGANRGIGKALVEEALLRGAQRVYAGTRQALAHEDERVTPLVLDLTDAAQVRRAGEAVGSLDVLINNAGVYGYDDLTDRAALEQQLAVNLFGPLAVTQAFLPRLVESRGAIVNVLSLAAVAAVPISPAYSISKAAAFSLTQTLRATLAGQGVDVHAVLPGPVDTDMVRDLDIPKSKPQSVARAILDGLDRGEEEIFPDPYSQGIAEGWDKGVAKALERQNAGLVAAANQ</sequence>
<comment type="caution">
    <text evidence="5">The sequence shown here is derived from an EMBL/GenBank/DDBJ whole genome shotgun (WGS) entry which is preliminary data.</text>
</comment>
<keyword evidence="2" id="KW-0521">NADP</keyword>
<dbReference type="Gene3D" id="3.40.50.720">
    <property type="entry name" value="NAD(P)-binding Rossmann-like Domain"/>
    <property type="match status" value="1"/>
</dbReference>
<dbReference type="PROSITE" id="PS00061">
    <property type="entry name" value="ADH_SHORT"/>
    <property type="match status" value="1"/>
</dbReference>
<evidence type="ECO:0000256" key="3">
    <source>
        <dbReference type="ARBA" id="ARBA00023002"/>
    </source>
</evidence>
<dbReference type="PANTHER" id="PTHR43391:SF14">
    <property type="entry name" value="DEHYDROGENASE_REDUCTASE SDR FAMILY PROTEIN 7-LIKE"/>
    <property type="match status" value="1"/>
</dbReference>
<comment type="similarity">
    <text evidence="1 4">Belongs to the short-chain dehydrogenases/reductases (SDR) family.</text>
</comment>
<organism evidence="5 6">
    <name type="scientific">Nocardioides thalensis</name>
    <dbReference type="NCBI Taxonomy" id="1914755"/>
    <lineage>
        <taxon>Bacteria</taxon>
        <taxon>Bacillati</taxon>
        <taxon>Actinomycetota</taxon>
        <taxon>Actinomycetes</taxon>
        <taxon>Propionibacteriales</taxon>
        <taxon>Nocardioidaceae</taxon>
        <taxon>Nocardioides</taxon>
    </lineage>
</organism>
<dbReference type="RefSeq" id="WP_179667655.1">
    <property type="nucleotide sequence ID" value="NZ_JACCFP010000001.1"/>
</dbReference>
<dbReference type="EMBL" id="JACCFP010000001">
    <property type="protein sequence ID" value="NYJ01140.1"/>
    <property type="molecule type" value="Genomic_DNA"/>
</dbReference>
<gene>
    <name evidence="5" type="ORF">HNR19_001838</name>
</gene>
<keyword evidence="3" id="KW-0560">Oxidoreductase</keyword>
<dbReference type="PRINTS" id="PR00080">
    <property type="entry name" value="SDRFAMILY"/>
</dbReference>
<proteinExistence type="inferred from homology"/>
<protein>
    <submittedName>
        <fullName evidence="5">NAD(P)-dependent dehydrogenase (Short-subunit alcohol dehydrogenase family)</fullName>
    </submittedName>
</protein>
<dbReference type="Proteomes" id="UP000530424">
    <property type="component" value="Unassembled WGS sequence"/>
</dbReference>
<dbReference type="PANTHER" id="PTHR43391">
    <property type="entry name" value="RETINOL DEHYDROGENASE-RELATED"/>
    <property type="match status" value="1"/>
</dbReference>
<reference evidence="5 6" key="1">
    <citation type="submission" date="2020-07" db="EMBL/GenBank/DDBJ databases">
        <title>Sequencing the genomes of 1000 actinobacteria strains.</title>
        <authorList>
            <person name="Klenk H.-P."/>
        </authorList>
    </citation>
    <scope>NUCLEOTIDE SEQUENCE [LARGE SCALE GENOMIC DNA]</scope>
    <source>
        <strain evidence="5 6">DSM 103833</strain>
    </source>
</reference>
<dbReference type="GO" id="GO:0016491">
    <property type="term" value="F:oxidoreductase activity"/>
    <property type="evidence" value="ECO:0007669"/>
    <property type="project" value="UniProtKB-KW"/>
</dbReference>